<organism evidence="1">
    <name type="scientific">mine drainage metagenome</name>
    <dbReference type="NCBI Taxonomy" id="410659"/>
    <lineage>
        <taxon>unclassified sequences</taxon>
        <taxon>metagenomes</taxon>
        <taxon>ecological metagenomes</taxon>
    </lineage>
</organism>
<gene>
    <name evidence="1" type="ORF">CARN6_2370</name>
</gene>
<dbReference type="AlphaFoldDB" id="E6QNN1"/>
<dbReference type="EMBL" id="CABQ01000285">
    <property type="protein sequence ID" value="CBI08852.1"/>
    <property type="molecule type" value="Genomic_DNA"/>
</dbReference>
<proteinExistence type="predicted"/>
<accession>E6QNN1</accession>
<reference evidence="1" key="1">
    <citation type="submission" date="2009-10" db="EMBL/GenBank/DDBJ databases">
        <title>Diversity of trophic interactions inside an arsenic-rich microbial ecosystem.</title>
        <authorList>
            <person name="Bertin P.N."/>
            <person name="Heinrich-Salmeron A."/>
            <person name="Pelletier E."/>
            <person name="Goulhen-Chollet F."/>
            <person name="Arsene-Ploetze F."/>
            <person name="Gallien S."/>
            <person name="Calteau A."/>
            <person name="Vallenet D."/>
            <person name="Casiot C."/>
            <person name="Chane-Woon-Ming B."/>
            <person name="Giloteaux L."/>
            <person name="Barakat M."/>
            <person name="Bonnefoy V."/>
            <person name="Bruneel O."/>
            <person name="Chandler M."/>
            <person name="Cleiss J."/>
            <person name="Duran R."/>
            <person name="Elbaz-Poulichet F."/>
            <person name="Fonknechten N."/>
            <person name="Lauga B."/>
            <person name="Mornico D."/>
            <person name="Ortet P."/>
            <person name="Schaeffer C."/>
            <person name="Siguier P."/>
            <person name="Alexander Thil Smith A."/>
            <person name="Van Dorsselaer A."/>
            <person name="Weissenbach J."/>
            <person name="Medigue C."/>
            <person name="Le Paslier D."/>
        </authorList>
    </citation>
    <scope>NUCLEOTIDE SEQUENCE</scope>
</reference>
<protein>
    <submittedName>
        <fullName evidence="1">Uncharacterized protein</fullName>
    </submittedName>
</protein>
<comment type="caution">
    <text evidence="1">The sequence shown here is derived from an EMBL/GenBank/DDBJ whole genome shotgun (WGS) entry which is preliminary data.</text>
</comment>
<name>E6QNN1_9ZZZZ</name>
<evidence type="ECO:0000313" key="1">
    <source>
        <dbReference type="EMBL" id="CBI08852.1"/>
    </source>
</evidence>
<sequence length="102" mass="12073">MAGDVGLFTRYGYHITILTRHLNQIYTANVLQRWFLINFRCIWPRRRWFFFFRGYHLHDFGFLGRWGSRFLLDGGGIYGYGCGATSGDSPCHAQSQFLLWRL</sequence>